<keyword evidence="2" id="KW-1185">Reference proteome</keyword>
<sequence>MPRHVLIVGGSGMLSEVARALARDGGRLSHLSRRASAAWGEDGYDCDYHDEVRFAAALDLAIGRWGRPDLAIAWFRTLKIAAPRLLAQAVDGRMFQVLGSGVADPQQPDRLKTAAAVAEGLEGCRLRQVVLGFRVEDGGARWLRHEEIALGVLGAISADRTFSVIGEVDRWRARPRSA</sequence>
<evidence type="ECO:0000313" key="1">
    <source>
        <dbReference type="EMBL" id="MET3527623.1"/>
    </source>
</evidence>
<dbReference type="Proteomes" id="UP001549110">
    <property type="component" value="Unassembled WGS sequence"/>
</dbReference>
<organism evidence="1 2">
    <name type="scientific">Phenylobacterium koreense</name>
    <dbReference type="NCBI Taxonomy" id="266125"/>
    <lineage>
        <taxon>Bacteria</taxon>
        <taxon>Pseudomonadati</taxon>
        <taxon>Pseudomonadota</taxon>
        <taxon>Alphaproteobacteria</taxon>
        <taxon>Caulobacterales</taxon>
        <taxon>Caulobacteraceae</taxon>
        <taxon>Phenylobacterium</taxon>
    </lineage>
</organism>
<dbReference type="EMBL" id="JBEPLU010000002">
    <property type="protein sequence ID" value="MET3527623.1"/>
    <property type="molecule type" value="Genomic_DNA"/>
</dbReference>
<proteinExistence type="predicted"/>
<gene>
    <name evidence="1" type="ORF">ABID41_002741</name>
</gene>
<name>A0ABV2EKT4_9CAUL</name>
<protein>
    <recommendedName>
        <fullName evidence="3">Short-chain dehydrogenase</fullName>
    </recommendedName>
</protein>
<reference evidence="1 2" key="1">
    <citation type="submission" date="2024-06" db="EMBL/GenBank/DDBJ databases">
        <title>Genomic Encyclopedia of Type Strains, Phase IV (KMG-IV): sequencing the most valuable type-strain genomes for metagenomic binning, comparative biology and taxonomic classification.</title>
        <authorList>
            <person name="Goeker M."/>
        </authorList>
    </citation>
    <scope>NUCLEOTIDE SEQUENCE [LARGE SCALE GENOMIC DNA]</scope>
    <source>
        <strain evidence="1 2">DSM 17809</strain>
    </source>
</reference>
<dbReference type="RefSeq" id="WP_331932058.1">
    <property type="nucleotide sequence ID" value="NZ_JBEPLU010000002.1"/>
</dbReference>
<evidence type="ECO:0008006" key="3">
    <source>
        <dbReference type="Google" id="ProtNLM"/>
    </source>
</evidence>
<comment type="caution">
    <text evidence="1">The sequence shown here is derived from an EMBL/GenBank/DDBJ whole genome shotgun (WGS) entry which is preliminary data.</text>
</comment>
<dbReference type="SUPFAM" id="SSF51735">
    <property type="entry name" value="NAD(P)-binding Rossmann-fold domains"/>
    <property type="match status" value="1"/>
</dbReference>
<dbReference type="InterPro" id="IPR036291">
    <property type="entry name" value="NAD(P)-bd_dom_sf"/>
</dbReference>
<evidence type="ECO:0000313" key="2">
    <source>
        <dbReference type="Proteomes" id="UP001549110"/>
    </source>
</evidence>
<accession>A0ABV2EKT4</accession>